<dbReference type="CDD" id="cd00198">
    <property type="entry name" value="vWFA"/>
    <property type="match status" value="1"/>
</dbReference>
<dbReference type="Gene3D" id="3.40.50.410">
    <property type="entry name" value="von Willebrand factor, type A domain"/>
    <property type="match status" value="1"/>
</dbReference>
<evidence type="ECO:0000313" key="4">
    <source>
        <dbReference type="Proteomes" id="UP000002007"/>
    </source>
</evidence>
<accession>A9WVE4</accession>
<dbReference type="Pfam" id="PF13519">
    <property type="entry name" value="VWA_2"/>
    <property type="match status" value="1"/>
</dbReference>
<reference evidence="4" key="1">
    <citation type="journal article" date="2008" name="J. Bacteriol.">
        <title>Genome sequence of the fish pathogen Renibacterium salmoninarum suggests reductive evolution away from an environmental Arthrobacter ancestor.</title>
        <authorList>
            <person name="Wiens G.D."/>
            <person name="Rockey D.D."/>
            <person name="Wu Z."/>
            <person name="Chang J."/>
            <person name="Levy R."/>
            <person name="Crane S."/>
            <person name="Chen D.S."/>
            <person name="Capri G.R."/>
            <person name="Burnett J.R."/>
            <person name="Sudheesh P.S."/>
            <person name="Schipma M.J."/>
            <person name="Burd H."/>
            <person name="Bhattacharyya A."/>
            <person name="Rhodes L.D."/>
            <person name="Kaul R."/>
            <person name="Strom M.S."/>
        </authorList>
    </citation>
    <scope>NUCLEOTIDE SEQUENCE [LARGE SCALE GENOMIC DNA]</scope>
    <source>
        <strain evidence="4">ATCC 33209 / DSM 20767 / JCM 11484 / NBRC 15589 / NCIMB 2235</strain>
    </source>
</reference>
<sequence length="358" mass="38507">MSFAPVFPWWLIIAVAAVLIYGCVWFAFGRPGYSRSKGTRLAPRSGEKLRWFRRAAIAFLLMAALLRPGLGGANVSSAAAQLDVVFVVDTTSSVVAEDYGNAQPRLSGVKADVQAISSKLPGAYFSMITFDKDAAVRLPLTSDTNALENSLQTLGPEITLYSRGSSVTQARQVLVSRLQAAQQTHPNRARVVYYLGDGEQTANSQPEPFEIPPGLISGGAVLGYGTAQGGKMKQNTGLSGSLGPGYIQDYSTGGAAVSKIDEGMLSSIAKQIEVNYVHRNAGDDIDAALGGVNSGSLTIDCSSNVQAQFELYRMLAIGILALAGWELFDSIREWRTLAPRGFKTKLWPFSRRQEENSR</sequence>
<dbReference type="InterPro" id="IPR002035">
    <property type="entry name" value="VWF_A"/>
</dbReference>
<evidence type="ECO:0000313" key="3">
    <source>
        <dbReference type="EMBL" id="ABY25165.1"/>
    </source>
</evidence>
<evidence type="ECO:0000256" key="1">
    <source>
        <dbReference type="SAM" id="Phobius"/>
    </source>
</evidence>
<dbReference type="RefSeq" id="WP_012246794.1">
    <property type="nucleotide sequence ID" value="NC_010168.1"/>
</dbReference>
<dbReference type="EMBL" id="CP000910">
    <property type="protein sequence ID" value="ABY25165.1"/>
    <property type="molecule type" value="Genomic_DNA"/>
</dbReference>
<dbReference type="HOGENOM" id="CLU_069615_2_0_11"/>
<dbReference type="eggNOG" id="COG2304">
    <property type="taxonomic scope" value="Bacteria"/>
</dbReference>
<keyword evidence="1" id="KW-1133">Transmembrane helix</keyword>
<dbReference type="SUPFAM" id="SSF53300">
    <property type="entry name" value="vWA-like"/>
    <property type="match status" value="1"/>
</dbReference>
<dbReference type="PROSITE" id="PS50234">
    <property type="entry name" value="VWFA"/>
    <property type="match status" value="1"/>
</dbReference>
<dbReference type="STRING" id="288705.RSal33209_3456"/>
<feature type="domain" description="VWFA" evidence="2">
    <location>
        <begin position="83"/>
        <end position="272"/>
    </location>
</feature>
<organism evidence="3 4">
    <name type="scientific">Renibacterium salmoninarum (strain ATCC 33209 / DSM 20767 / JCM 11484 / NBRC 15589 / NCIMB 2235)</name>
    <dbReference type="NCBI Taxonomy" id="288705"/>
    <lineage>
        <taxon>Bacteria</taxon>
        <taxon>Bacillati</taxon>
        <taxon>Actinomycetota</taxon>
        <taxon>Actinomycetes</taxon>
        <taxon>Micrococcales</taxon>
        <taxon>Micrococcaceae</taxon>
        <taxon>Renibacterium</taxon>
    </lineage>
</organism>
<keyword evidence="1" id="KW-0812">Transmembrane</keyword>
<dbReference type="Proteomes" id="UP000002007">
    <property type="component" value="Chromosome"/>
</dbReference>
<keyword evidence="4" id="KW-1185">Reference proteome</keyword>
<dbReference type="SMART" id="SM00327">
    <property type="entry name" value="VWA"/>
    <property type="match status" value="1"/>
</dbReference>
<feature type="transmembrane region" description="Helical" evidence="1">
    <location>
        <begin position="6"/>
        <end position="30"/>
    </location>
</feature>
<proteinExistence type="predicted"/>
<name>A9WVE4_RENSM</name>
<dbReference type="InterPro" id="IPR036465">
    <property type="entry name" value="vWFA_dom_sf"/>
</dbReference>
<protein>
    <recommendedName>
        <fullName evidence="2">VWFA domain-containing protein</fullName>
    </recommendedName>
</protein>
<dbReference type="KEGG" id="rsa:RSal33209_3456"/>
<gene>
    <name evidence="3" type="ordered locus">RSal33209_3456</name>
</gene>
<dbReference type="AlphaFoldDB" id="A9WVE4"/>
<evidence type="ECO:0000259" key="2">
    <source>
        <dbReference type="PROSITE" id="PS50234"/>
    </source>
</evidence>
<keyword evidence="1" id="KW-0472">Membrane</keyword>